<comment type="similarity">
    <text evidence="12 13">Belongs to the TonB-dependent receptor family.</text>
</comment>
<evidence type="ECO:0000256" key="7">
    <source>
        <dbReference type="ARBA" id="ARBA00023004"/>
    </source>
</evidence>
<dbReference type="InterPro" id="IPR012910">
    <property type="entry name" value="Plug_dom"/>
</dbReference>
<evidence type="ECO:0000313" key="18">
    <source>
        <dbReference type="Proteomes" id="UP000324996"/>
    </source>
</evidence>
<keyword evidence="5 12" id="KW-0812">Transmembrane</keyword>
<accession>A0A5A7N7L1</accession>
<evidence type="ECO:0000256" key="5">
    <source>
        <dbReference type="ARBA" id="ARBA00022692"/>
    </source>
</evidence>
<keyword evidence="3 12" id="KW-1134">Transmembrane beta strand</keyword>
<keyword evidence="10 12" id="KW-0472">Membrane</keyword>
<evidence type="ECO:0000256" key="2">
    <source>
        <dbReference type="ARBA" id="ARBA00022448"/>
    </source>
</evidence>
<dbReference type="PANTHER" id="PTHR32552:SF89">
    <property type="entry name" value="CATECHOLATE SIDEROPHORE RECEPTOR FIU"/>
    <property type="match status" value="1"/>
</dbReference>
<evidence type="ECO:0000256" key="1">
    <source>
        <dbReference type="ARBA" id="ARBA00004571"/>
    </source>
</evidence>
<evidence type="ECO:0000256" key="10">
    <source>
        <dbReference type="ARBA" id="ARBA00023136"/>
    </source>
</evidence>
<dbReference type="EMBL" id="BKCN01000007">
    <property type="protein sequence ID" value="GER04088.1"/>
    <property type="molecule type" value="Genomic_DNA"/>
</dbReference>
<dbReference type="AlphaFoldDB" id="A0A5A7N7L1"/>
<feature type="domain" description="TonB-dependent receptor plug" evidence="16">
    <location>
        <begin position="46"/>
        <end position="157"/>
    </location>
</feature>
<dbReference type="GO" id="GO:0009279">
    <property type="term" value="C:cell outer membrane"/>
    <property type="evidence" value="ECO:0007669"/>
    <property type="project" value="UniProtKB-SubCell"/>
</dbReference>
<dbReference type="InterPro" id="IPR036942">
    <property type="entry name" value="Beta-barrel_TonB_sf"/>
</dbReference>
<proteinExistence type="inferred from homology"/>
<dbReference type="PANTHER" id="PTHR32552">
    <property type="entry name" value="FERRICHROME IRON RECEPTOR-RELATED"/>
    <property type="match status" value="1"/>
</dbReference>
<keyword evidence="17" id="KW-0675">Receptor</keyword>
<evidence type="ECO:0000256" key="4">
    <source>
        <dbReference type="ARBA" id="ARBA00022496"/>
    </source>
</evidence>
<protein>
    <submittedName>
        <fullName evidence="17">TonB-dependent receptor</fullName>
    </submittedName>
</protein>
<reference evidence="17 18" key="1">
    <citation type="submission" date="2019-09" db="EMBL/GenBank/DDBJ databases">
        <title>NBRP : Genome information of microbial organism related human and environment.</title>
        <authorList>
            <person name="Hattori M."/>
            <person name="Oshima K."/>
            <person name="Inaba H."/>
            <person name="Suda W."/>
            <person name="Sakamoto M."/>
            <person name="Iino T."/>
            <person name="Kitahara M."/>
            <person name="Oshida Y."/>
            <person name="Iida T."/>
            <person name="Kudo T."/>
            <person name="Itoh T."/>
            <person name="Ohkuma M."/>
        </authorList>
    </citation>
    <scope>NUCLEOTIDE SEQUENCE [LARGE SCALE GENOMIC DNA]</scope>
    <source>
        <strain evidence="17 18">Q-1</strain>
    </source>
</reference>
<evidence type="ECO:0000256" key="6">
    <source>
        <dbReference type="ARBA" id="ARBA00022729"/>
    </source>
</evidence>
<evidence type="ECO:0000256" key="3">
    <source>
        <dbReference type="ARBA" id="ARBA00022452"/>
    </source>
</evidence>
<gene>
    <name evidence="17" type="primary">fhuA_2</name>
    <name evidence="17" type="ORF">JCM17846_17700</name>
</gene>
<evidence type="ECO:0000256" key="14">
    <source>
        <dbReference type="SAM" id="MobiDB-lite"/>
    </source>
</evidence>
<comment type="caution">
    <text evidence="17">The sequence shown here is derived from an EMBL/GenBank/DDBJ whole genome shotgun (WGS) entry which is preliminary data.</text>
</comment>
<comment type="subcellular location">
    <subcellularLocation>
        <location evidence="1 12">Cell outer membrane</location>
        <topology evidence="1 12">Multi-pass membrane protein</topology>
    </subcellularLocation>
</comment>
<name>A0A5A7N7L1_9PROT</name>
<dbReference type="InterPro" id="IPR000531">
    <property type="entry name" value="Beta-barrel_TonB"/>
</dbReference>
<dbReference type="SUPFAM" id="SSF56935">
    <property type="entry name" value="Porins"/>
    <property type="match status" value="1"/>
</dbReference>
<evidence type="ECO:0000256" key="12">
    <source>
        <dbReference type="PROSITE-ProRule" id="PRU01360"/>
    </source>
</evidence>
<keyword evidence="6" id="KW-0732">Signal</keyword>
<keyword evidence="7" id="KW-0408">Iron</keyword>
<dbReference type="Proteomes" id="UP000324996">
    <property type="component" value="Unassembled WGS sequence"/>
</dbReference>
<sequence length="850" mass="92097">MLGALQAHAQQQNDEGALAQQEQPIRAIEEIVVTGRLSLGSEVTQFSSSASITTFDEEGLRESGPLTLADVYSEVPGVWAESSGGQSASNVFVRGIPAPGQFLFTKINVDGLPVFEEHGIGFLTPDGLYRLDENTRRVEAVRGGSSAVFASNAPGGIFNHITKKGTEEFEGIIKGEYGDFNHFRADAFISGPIAEGTTYTLGGFYRASDGVRDPGFRGDEGGHIRGSITQQLNKGEVTFYADYINDRNLFLLPIPLGLDEDGDLTSIPGLDANEDTLVSDDQRLATLLQPGGNRETFDLTDGIHNEAITVGSDFQYDLGAWKLANKTRFMDGETNFISAIPFSISEAASFIDGQLARAQAAFEGTERLALRFQGDGVGANSTFDFAQNGAGGNNGNGLLALSGFFGVKSDFDNFQNDLQVGRSVDFLGEHFLTFGFYASLYNIDQTQQVATFLQEVDGSPRNLDLFAVNGAGDVIGAVTQNSFIQFGNGFENYSGDGEVFAIYAADEWQATQRLRIDLGFRFESQVLEGQVETPGVFDESENNPLIPANGLETLADDNILFGTGAFSSFREKYEEFSYSIGANYEIDDWIATYARVSDGFRTPTLDDLAVAELGEGGTEDLLVNDIFQVEGGFKIDLPYLQAFFTAFFSDFSDQVFTEPVLDNQGNLINTTIVQSAETKGIEAEALVGPFYGFSLKLKGTFQDADLTAFDVNSTGAGIDLTDTSFAGLDGNRVPRIPRVMVSVRPKYAFSFDQADGSLFLDVNHTGKRFQDFSNNIILPSFTTVGAGMTLNFLKNFEFTLIADNLTNSIGLTEGNPRTDLLAGPAADSSIATFGRPIVGRNFRFSLAYRF</sequence>
<organism evidence="17 18">
    <name type="scientific">Iodidimonas nitroreducens</name>
    <dbReference type="NCBI Taxonomy" id="1236968"/>
    <lineage>
        <taxon>Bacteria</taxon>
        <taxon>Pseudomonadati</taxon>
        <taxon>Pseudomonadota</taxon>
        <taxon>Alphaproteobacteria</taxon>
        <taxon>Iodidimonadales</taxon>
        <taxon>Iodidimonadaceae</taxon>
        <taxon>Iodidimonas</taxon>
    </lineage>
</organism>
<feature type="region of interest" description="Disordered" evidence="14">
    <location>
        <begin position="1"/>
        <end position="21"/>
    </location>
</feature>
<evidence type="ECO:0000256" key="11">
    <source>
        <dbReference type="ARBA" id="ARBA00023237"/>
    </source>
</evidence>
<evidence type="ECO:0000259" key="16">
    <source>
        <dbReference type="Pfam" id="PF07715"/>
    </source>
</evidence>
<evidence type="ECO:0000256" key="8">
    <source>
        <dbReference type="ARBA" id="ARBA00023065"/>
    </source>
</evidence>
<keyword evidence="18" id="KW-1185">Reference proteome</keyword>
<keyword evidence="8" id="KW-0406">Ion transport</keyword>
<dbReference type="Pfam" id="PF07715">
    <property type="entry name" value="Plug"/>
    <property type="match status" value="1"/>
</dbReference>
<evidence type="ECO:0000313" key="17">
    <source>
        <dbReference type="EMBL" id="GER04088.1"/>
    </source>
</evidence>
<keyword evidence="2 12" id="KW-0813">Transport</keyword>
<dbReference type="InterPro" id="IPR039426">
    <property type="entry name" value="TonB-dep_rcpt-like"/>
</dbReference>
<dbReference type="Gene3D" id="2.40.170.20">
    <property type="entry name" value="TonB-dependent receptor, beta-barrel domain"/>
    <property type="match status" value="1"/>
</dbReference>
<keyword evidence="9 13" id="KW-0798">TonB box</keyword>
<dbReference type="Pfam" id="PF00593">
    <property type="entry name" value="TonB_dep_Rec_b-barrel"/>
    <property type="match status" value="1"/>
</dbReference>
<keyword evidence="11 12" id="KW-0998">Cell outer membrane</keyword>
<keyword evidence="4" id="KW-0410">Iron transport</keyword>
<feature type="domain" description="TonB-dependent receptor-like beta-barrel" evidence="15">
    <location>
        <begin position="358"/>
        <end position="805"/>
    </location>
</feature>
<dbReference type="InterPro" id="IPR037066">
    <property type="entry name" value="Plug_dom_sf"/>
</dbReference>
<evidence type="ECO:0000256" key="9">
    <source>
        <dbReference type="ARBA" id="ARBA00023077"/>
    </source>
</evidence>
<dbReference type="Gene3D" id="2.170.130.10">
    <property type="entry name" value="TonB-dependent receptor, plug domain"/>
    <property type="match status" value="1"/>
</dbReference>
<evidence type="ECO:0000256" key="13">
    <source>
        <dbReference type="RuleBase" id="RU003357"/>
    </source>
</evidence>
<dbReference type="GO" id="GO:0015344">
    <property type="term" value="F:siderophore uptake transmembrane transporter activity"/>
    <property type="evidence" value="ECO:0007669"/>
    <property type="project" value="TreeGrafter"/>
</dbReference>
<dbReference type="PROSITE" id="PS52016">
    <property type="entry name" value="TONB_DEPENDENT_REC_3"/>
    <property type="match status" value="1"/>
</dbReference>
<evidence type="ECO:0000259" key="15">
    <source>
        <dbReference type="Pfam" id="PF00593"/>
    </source>
</evidence>